<keyword evidence="1" id="KW-1133">Transmembrane helix</keyword>
<feature type="transmembrane region" description="Helical" evidence="1">
    <location>
        <begin position="34"/>
        <end position="55"/>
    </location>
</feature>
<dbReference type="EMBL" id="BNAT01000016">
    <property type="protein sequence ID" value="GHE30204.1"/>
    <property type="molecule type" value="Genomic_DNA"/>
</dbReference>
<name>A0A918YZD2_9ACTN</name>
<feature type="transmembrane region" description="Helical" evidence="1">
    <location>
        <begin position="249"/>
        <end position="271"/>
    </location>
</feature>
<proteinExistence type="predicted"/>
<dbReference type="RefSeq" id="WP_079055024.1">
    <property type="nucleotide sequence ID" value="NZ_BNAT01000016.1"/>
</dbReference>
<dbReference type="PANTHER" id="PTHR43332">
    <property type="entry name" value="INNER MEMBRANE TRANSPORT PERMEASE YADH-RELATED"/>
    <property type="match status" value="1"/>
</dbReference>
<keyword evidence="1" id="KW-0812">Transmembrane</keyword>
<evidence type="ECO:0000313" key="3">
    <source>
        <dbReference type="Proteomes" id="UP000603227"/>
    </source>
</evidence>
<reference evidence="2" key="1">
    <citation type="journal article" date="2014" name="Int. J. Syst. Evol. Microbiol.">
        <title>Complete genome sequence of Corynebacterium casei LMG S-19264T (=DSM 44701T), isolated from a smear-ripened cheese.</title>
        <authorList>
            <consortium name="US DOE Joint Genome Institute (JGI-PGF)"/>
            <person name="Walter F."/>
            <person name="Albersmeier A."/>
            <person name="Kalinowski J."/>
            <person name="Ruckert C."/>
        </authorList>
    </citation>
    <scope>NUCLEOTIDE SEQUENCE</scope>
    <source>
        <strain evidence="2">CGMCC 4.7403</strain>
    </source>
</reference>
<accession>A0A918YZD2</accession>
<gene>
    <name evidence="2" type="ORF">GCM10017771_46310</name>
</gene>
<feature type="transmembrane region" description="Helical" evidence="1">
    <location>
        <begin position="191"/>
        <end position="209"/>
    </location>
</feature>
<dbReference type="PANTHER" id="PTHR43332:SF2">
    <property type="entry name" value="INNER MEMBRANE TRANSPORT PERMEASE YADH"/>
    <property type="match status" value="1"/>
</dbReference>
<keyword evidence="1" id="KW-0472">Membrane</keyword>
<evidence type="ECO:0000313" key="2">
    <source>
        <dbReference type="EMBL" id="GHE30204.1"/>
    </source>
</evidence>
<feature type="transmembrane region" description="Helical" evidence="1">
    <location>
        <begin position="127"/>
        <end position="146"/>
    </location>
</feature>
<comment type="caution">
    <text evidence="2">The sequence shown here is derived from an EMBL/GenBank/DDBJ whole genome shotgun (WGS) entry which is preliminary data.</text>
</comment>
<evidence type="ECO:0000256" key="1">
    <source>
        <dbReference type="SAM" id="Phobius"/>
    </source>
</evidence>
<reference evidence="2" key="2">
    <citation type="submission" date="2020-09" db="EMBL/GenBank/DDBJ databases">
        <authorList>
            <person name="Sun Q."/>
            <person name="Zhou Y."/>
        </authorList>
    </citation>
    <scope>NUCLEOTIDE SEQUENCE</scope>
    <source>
        <strain evidence="2">CGMCC 4.7403</strain>
    </source>
</reference>
<organism evidence="2 3">
    <name type="scientific">Streptomyces capitiformicae</name>
    <dbReference type="NCBI Taxonomy" id="2014920"/>
    <lineage>
        <taxon>Bacteria</taxon>
        <taxon>Bacillati</taxon>
        <taxon>Actinomycetota</taxon>
        <taxon>Actinomycetes</taxon>
        <taxon>Kitasatosporales</taxon>
        <taxon>Streptomycetaceae</taxon>
        <taxon>Streptomyces</taxon>
    </lineage>
</organism>
<dbReference type="InterPro" id="IPR052522">
    <property type="entry name" value="ABC-2_transport_permease"/>
</dbReference>
<keyword evidence="3" id="KW-1185">Reference proteome</keyword>
<feature type="transmembrane region" description="Helical" evidence="1">
    <location>
        <begin position="158"/>
        <end position="179"/>
    </location>
</feature>
<feature type="transmembrane region" description="Helical" evidence="1">
    <location>
        <begin position="75"/>
        <end position="97"/>
    </location>
</feature>
<protein>
    <submittedName>
        <fullName evidence="2">Transport permease protein</fullName>
    </submittedName>
</protein>
<dbReference type="AlphaFoldDB" id="A0A918YZD2"/>
<dbReference type="GO" id="GO:0005886">
    <property type="term" value="C:plasma membrane"/>
    <property type="evidence" value="ECO:0007669"/>
    <property type="project" value="TreeGrafter"/>
</dbReference>
<dbReference type="Proteomes" id="UP000603227">
    <property type="component" value="Unassembled WGS sequence"/>
</dbReference>
<sequence length="275" mass="29264">MAFTATRAKDVKLTIWRPFLVLVFREIRRLRKEAAGFVMKIAIITLSTVFVFDFVLPQLGGQSLGVTQGYATVLAPGMVAVATCNQAFTAALTAVSLDFGPLRRIDQALMAPLPVPLIALTRIVDGTLRGVLAACVALPIVAFVHAPGAPPALDLTRWPFLLGTVVGASILFAALGIVVGTAVNPGKVSNVLPFGLPVMIMLGCVYYPWAALGPLPWLQYVVLANPVVYITEATRFAIAPQLGHLPESVLLWTIGVGLILTTAVGLTRFTIKARP</sequence>